<dbReference type="AlphaFoldDB" id="A0A088DHR5"/>
<accession>A0A088DHR5</accession>
<protein>
    <submittedName>
        <fullName evidence="1">Uncharacterized protein</fullName>
    </submittedName>
</protein>
<name>A0A088DHR5_MYCAV</name>
<proteinExistence type="predicted"/>
<dbReference type="EMBL" id="KM206567">
    <property type="protein sequence ID" value="AIL92522.1"/>
    <property type="molecule type" value="Genomic_DNA"/>
</dbReference>
<evidence type="ECO:0000313" key="2">
    <source>
        <dbReference type="EMBL" id="AIL92522.1"/>
    </source>
</evidence>
<evidence type="ECO:0000313" key="1">
    <source>
        <dbReference type="EMBL" id="AIL92419.1"/>
    </source>
</evidence>
<sequence>MTIELSPRLPDGERPRNHQELAAEQMDLDNVINELLLRLEDHKYRWELYEFGLSDTEERRQVHTVIEQLRLAVHTGGPAVLHPLRHALSVAHSDDPASPGCSG</sequence>
<organism evidence="1">
    <name type="scientific">Mycobacterium avium subsp. hominissuis</name>
    <dbReference type="NCBI Taxonomy" id="439334"/>
    <lineage>
        <taxon>Bacteria</taxon>
        <taxon>Bacillati</taxon>
        <taxon>Actinomycetota</taxon>
        <taxon>Actinomycetes</taxon>
        <taxon>Mycobacteriales</taxon>
        <taxon>Mycobacteriaceae</taxon>
        <taxon>Mycobacterium</taxon>
        <taxon>Mycobacterium avium complex (MAC)</taxon>
    </lineage>
</organism>
<reference evidence="1" key="1">
    <citation type="journal article" date="2014" name="FEBS Lett.">
        <title>Identification and comparative analysis of a genomic island in Mycobacterium avium subsp. hominissuis.</title>
        <authorList>
            <person name="Lahiri A."/>
            <person name="Sanchini A."/>
            <person name="Semmler T."/>
            <person name="Schafer H."/>
            <person name="Lewin A."/>
        </authorList>
    </citation>
    <scope>NUCLEOTIDE SEQUENCE</scope>
    <source>
        <strain evidence="2">27-1</strain>
        <strain evidence="1">2721</strain>
    </source>
</reference>
<dbReference type="RefSeq" id="WP_131806047.1">
    <property type="nucleotide sequence ID" value="NZ_BDMW01000042.1"/>
</dbReference>
<dbReference type="EMBL" id="KM105871">
    <property type="protein sequence ID" value="AIL92419.1"/>
    <property type="molecule type" value="Genomic_DNA"/>
</dbReference>